<dbReference type="InterPro" id="IPR011759">
    <property type="entry name" value="Cyt_c_oxidase_su2_TM_dom"/>
</dbReference>
<evidence type="ECO:0000256" key="13">
    <source>
        <dbReference type="RuleBase" id="RU000456"/>
    </source>
</evidence>
<protein>
    <recommendedName>
        <fullName evidence="14">Cytochrome c oxidase subunit 2</fullName>
        <ecNumber evidence="14">7.1.1.9</ecNumber>
    </recommendedName>
</protein>
<keyword evidence="6 14" id="KW-0479">Metal-binding</keyword>
<comment type="function">
    <text evidence="12 14">Subunits I and II form the functional core of the enzyme complex. Electrons originating in cytochrome c are transferred via heme a and Cu(A) to the binuclear center formed by heme a3 and Cu(B).</text>
</comment>
<dbReference type="Pfam" id="PF02790">
    <property type="entry name" value="COX2_TM"/>
    <property type="match status" value="1"/>
</dbReference>
<gene>
    <name evidence="18" type="primary">coxB3</name>
    <name evidence="18" type="ordered locus">HTH_0945</name>
</gene>
<evidence type="ECO:0000256" key="7">
    <source>
        <dbReference type="ARBA" id="ARBA00022967"/>
    </source>
</evidence>
<evidence type="ECO:0000256" key="1">
    <source>
        <dbReference type="ARBA" id="ARBA00004141"/>
    </source>
</evidence>
<evidence type="ECO:0000256" key="15">
    <source>
        <dbReference type="SAM" id="Phobius"/>
    </source>
</evidence>
<keyword evidence="8 13" id="KW-0249">Electron transport</keyword>
<organism evidence="18 19">
    <name type="scientific">Hydrogenobacter thermophilus (strain DSM 6534 / IAM 12695 / TK-6)</name>
    <dbReference type="NCBI Taxonomy" id="608538"/>
    <lineage>
        <taxon>Bacteria</taxon>
        <taxon>Pseudomonadati</taxon>
        <taxon>Aquificota</taxon>
        <taxon>Aquificia</taxon>
        <taxon>Aquificales</taxon>
        <taxon>Aquificaceae</taxon>
        <taxon>Hydrogenobacter</taxon>
    </lineage>
</organism>
<dbReference type="EC" id="7.1.1.9" evidence="14"/>
<keyword evidence="7" id="KW-1278">Translocase</keyword>
<keyword evidence="9 15" id="KW-1133">Transmembrane helix</keyword>
<dbReference type="InterPro" id="IPR014222">
    <property type="entry name" value="Cyt_c_oxidase_su2"/>
</dbReference>
<dbReference type="Proteomes" id="UP000002574">
    <property type="component" value="Chromosome"/>
</dbReference>
<keyword evidence="5 13" id="KW-0812">Transmembrane</keyword>
<keyword evidence="10 14" id="KW-0186">Copper</keyword>
<evidence type="ECO:0000256" key="9">
    <source>
        <dbReference type="ARBA" id="ARBA00022989"/>
    </source>
</evidence>
<evidence type="ECO:0000313" key="18">
    <source>
        <dbReference type="EMBL" id="BAI69404.1"/>
    </source>
</evidence>
<accession>D3DHV2</accession>
<dbReference type="Gene3D" id="2.60.40.420">
    <property type="entry name" value="Cupredoxins - blue copper proteins"/>
    <property type="match status" value="1"/>
</dbReference>
<dbReference type="InterPro" id="IPR045187">
    <property type="entry name" value="CcO_II"/>
</dbReference>
<dbReference type="SUPFAM" id="SSF81464">
    <property type="entry name" value="Cytochrome c oxidase subunit II-like, transmembrane region"/>
    <property type="match status" value="1"/>
</dbReference>
<feature type="transmembrane region" description="Helical" evidence="15">
    <location>
        <begin position="34"/>
        <end position="55"/>
    </location>
</feature>
<dbReference type="GO" id="GO:0004129">
    <property type="term" value="F:cytochrome-c oxidase activity"/>
    <property type="evidence" value="ECO:0007669"/>
    <property type="project" value="UniProtKB-EC"/>
</dbReference>
<keyword evidence="4 13" id="KW-0679">Respiratory chain</keyword>
<dbReference type="OrthoDB" id="9781261at2"/>
<dbReference type="InterPro" id="IPR001505">
    <property type="entry name" value="Copper_CuA"/>
</dbReference>
<dbReference type="GO" id="GO:0005886">
    <property type="term" value="C:plasma membrane"/>
    <property type="evidence" value="ECO:0007669"/>
    <property type="project" value="UniProtKB-SubCell"/>
</dbReference>
<dbReference type="PROSITE" id="PS50999">
    <property type="entry name" value="COX2_TM"/>
    <property type="match status" value="1"/>
</dbReference>
<keyword evidence="11 15" id="KW-0472">Membrane</keyword>
<dbReference type="SUPFAM" id="SSF49503">
    <property type="entry name" value="Cupredoxins"/>
    <property type="match status" value="1"/>
</dbReference>
<dbReference type="STRING" id="608538.HTH_0945"/>
<dbReference type="InterPro" id="IPR036257">
    <property type="entry name" value="Cyt_c_oxidase_su2_TM_sf"/>
</dbReference>
<dbReference type="Gene3D" id="1.10.287.90">
    <property type="match status" value="1"/>
</dbReference>
<dbReference type="InterPro" id="IPR008972">
    <property type="entry name" value="Cupredoxin"/>
</dbReference>
<evidence type="ECO:0000256" key="3">
    <source>
        <dbReference type="ARBA" id="ARBA00022448"/>
    </source>
</evidence>
<keyword evidence="3 13" id="KW-0813">Transport</keyword>
<dbReference type="NCBIfam" id="TIGR02866">
    <property type="entry name" value="CoxB"/>
    <property type="match status" value="1"/>
</dbReference>
<dbReference type="GO" id="GO:0016491">
    <property type="term" value="F:oxidoreductase activity"/>
    <property type="evidence" value="ECO:0007669"/>
    <property type="project" value="InterPro"/>
</dbReference>
<dbReference type="PRINTS" id="PR01166">
    <property type="entry name" value="CYCOXIDASEII"/>
</dbReference>
<sequence length="247" mass="28312">MRALYPLFILALLGIANAEPIAYPANLWDRIYGIWLFIAVVIYLVVAIPMLYFMIKYRYKPGKNEDGVPIEGNNALEVTWTVIPLLIVIYLATQSFVFYKQQRNAPPGAMEIKVTGFMWGWEVDYPNGKKVFAFFSSDYKIPEEQKIVLPAGKPIKVLLTSRDVIHSFYVRPAKVMEDAVPGRITHLWFQINKPGEYWAFCREYCGTQHSHMVAIIKVVPQEDFDKWVKAGVSQSKLELASNSKEVQ</sequence>
<dbReference type="InterPro" id="IPR002429">
    <property type="entry name" value="CcO_II-like_C"/>
</dbReference>
<evidence type="ECO:0000256" key="14">
    <source>
        <dbReference type="RuleBase" id="RU004024"/>
    </source>
</evidence>
<evidence type="ECO:0000256" key="2">
    <source>
        <dbReference type="ARBA" id="ARBA00007866"/>
    </source>
</evidence>
<dbReference type="GO" id="GO:0005507">
    <property type="term" value="F:copper ion binding"/>
    <property type="evidence" value="ECO:0007669"/>
    <property type="project" value="InterPro"/>
</dbReference>
<comment type="subcellular location">
    <subcellularLocation>
        <location evidence="13">Cell membrane</location>
        <topology evidence="13">Multi-pass membrane protein</topology>
    </subcellularLocation>
    <subcellularLocation>
        <location evidence="1">Membrane</location>
        <topology evidence="1">Multi-pass membrane protein</topology>
    </subcellularLocation>
</comment>
<dbReference type="PATRIC" id="fig|608538.5.peg.961"/>
<dbReference type="PROSITE" id="PS00078">
    <property type="entry name" value="COX2"/>
    <property type="match status" value="1"/>
</dbReference>
<evidence type="ECO:0000259" key="16">
    <source>
        <dbReference type="PROSITE" id="PS50857"/>
    </source>
</evidence>
<name>D3DHV2_HYDTT</name>
<evidence type="ECO:0000256" key="10">
    <source>
        <dbReference type="ARBA" id="ARBA00023008"/>
    </source>
</evidence>
<dbReference type="RefSeq" id="WP_012963584.1">
    <property type="nucleotide sequence ID" value="NC_013799.1"/>
</dbReference>
<dbReference type="PROSITE" id="PS50857">
    <property type="entry name" value="COX2_CUA"/>
    <property type="match status" value="1"/>
</dbReference>
<feature type="domain" description="Cytochrome oxidase subunit II copper A binding" evidence="16">
    <location>
        <begin position="107"/>
        <end position="230"/>
    </location>
</feature>
<keyword evidence="19" id="KW-1185">Reference proteome</keyword>
<feature type="transmembrane region" description="Helical" evidence="15">
    <location>
        <begin position="75"/>
        <end position="93"/>
    </location>
</feature>
<comment type="catalytic activity">
    <reaction evidence="14">
        <text>4 Fe(II)-[cytochrome c] + O2 + 8 H(+)(in) = 4 Fe(III)-[cytochrome c] + 2 H2O + 4 H(+)(out)</text>
        <dbReference type="Rhea" id="RHEA:11436"/>
        <dbReference type="Rhea" id="RHEA-COMP:10350"/>
        <dbReference type="Rhea" id="RHEA-COMP:14399"/>
        <dbReference type="ChEBI" id="CHEBI:15377"/>
        <dbReference type="ChEBI" id="CHEBI:15378"/>
        <dbReference type="ChEBI" id="CHEBI:15379"/>
        <dbReference type="ChEBI" id="CHEBI:29033"/>
        <dbReference type="ChEBI" id="CHEBI:29034"/>
        <dbReference type="EC" id="7.1.1.9"/>
    </reaction>
</comment>
<evidence type="ECO:0000256" key="12">
    <source>
        <dbReference type="ARBA" id="ARBA00024688"/>
    </source>
</evidence>
<evidence type="ECO:0000256" key="8">
    <source>
        <dbReference type="ARBA" id="ARBA00022982"/>
    </source>
</evidence>
<feature type="domain" description="Cytochrome oxidase subunit II transmembrane region profile" evidence="17">
    <location>
        <begin position="9"/>
        <end position="106"/>
    </location>
</feature>
<evidence type="ECO:0000256" key="11">
    <source>
        <dbReference type="ARBA" id="ARBA00023136"/>
    </source>
</evidence>
<evidence type="ECO:0000256" key="5">
    <source>
        <dbReference type="ARBA" id="ARBA00022692"/>
    </source>
</evidence>
<evidence type="ECO:0000259" key="17">
    <source>
        <dbReference type="PROSITE" id="PS50999"/>
    </source>
</evidence>
<dbReference type="PANTHER" id="PTHR22888">
    <property type="entry name" value="CYTOCHROME C OXIDASE, SUBUNIT II"/>
    <property type="match status" value="1"/>
</dbReference>
<dbReference type="KEGG" id="hte:Hydth_0941"/>
<dbReference type="PANTHER" id="PTHR22888:SF9">
    <property type="entry name" value="CYTOCHROME C OXIDASE SUBUNIT 2"/>
    <property type="match status" value="1"/>
</dbReference>
<dbReference type="CDD" id="cd13915">
    <property type="entry name" value="CuRO_HCO_II_like_2"/>
    <property type="match status" value="1"/>
</dbReference>
<evidence type="ECO:0000256" key="6">
    <source>
        <dbReference type="ARBA" id="ARBA00022723"/>
    </source>
</evidence>
<evidence type="ECO:0000313" key="19">
    <source>
        <dbReference type="Proteomes" id="UP000002574"/>
    </source>
</evidence>
<dbReference type="AlphaFoldDB" id="D3DHV2"/>
<reference evidence="18 19" key="1">
    <citation type="journal article" date="2010" name="J. Bacteriol.">
        <title>Complete genome sequence of the thermophilic, obligately chemolithoautotrophic hydrogen-oxidizing bacterium Hydrogenobacter thermophilus TK-6.</title>
        <authorList>
            <person name="Arai H."/>
            <person name="Kanbe H."/>
            <person name="Ishii M."/>
            <person name="Igarashi Y."/>
        </authorList>
    </citation>
    <scope>NUCLEOTIDE SEQUENCE [LARGE SCALE GENOMIC DNA]</scope>
    <source>
        <strain evidence="19">DSM 6534 / IAM 12695 / TK-6</strain>
    </source>
</reference>
<dbReference type="Pfam" id="PF00116">
    <property type="entry name" value="COX2"/>
    <property type="match status" value="1"/>
</dbReference>
<proteinExistence type="inferred from homology"/>
<comment type="similarity">
    <text evidence="2 13">Belongs to the cytochrome c oxidase subunit 2 family.</text>
</comment>
<dbReference type="KEGG" id="hth:HTH_0945"/>
<evidence type="ECO:0000256" key="4">
    <source>
        <dbReference type="ARBA" id="ARBA00022660"/>
    </source>
</evidence>
<dbReference type="EMBL" id="AP011112">
    <property type="protein sequence ID" value="BAI69404.1"/>
    <property type="molecule type" value="Genomic_DNA"/>
</dbReference>
<dbReference type="GO" id="GO:0042773">
    <property type="term" value="P:ATP synthesis coupled electron transport"/>
    <property type="evidence" value="ECO:0007669"/>
    <property type="project" value="TreeGrafter"/>
</dbReference>
<dbReference type="eggNOG" id="COG1622">
    <property type="taxonomic scope" value="Bacteria"/>
</dbReference>
<comment type="cofactor">
    <cofactor evidence="14">
        <name>Cu cation</name>
        <dbReference type="ChEBI" id="CHEBI:23378"/>
    </cofactor>
    <text evidence="14">Binds a copper A center.</text>
</comment>